<protein>
    <submittedName>
        <fullName evidence="1">Uncharacterized protein</fullName>
    </submittedName>
</protein>
<accession>A0A1V9X2Y3</accession>
<keyword evidence="2" id="KW-1185">Reference proteome</keyword>
<reference evidence="1 2" key="1">
    <citation type="journal article" date="2017" name="Gigascience">
        <title>Draft genome of the honey bee ectoparasitic mite, Tropilaelaps mercedesae, is shaped by the parasitic life history.</title>
        <authorList>
            <person name="Dong X."/>
            <person name="Armstrong S.D."/>
            <person name="Xia D."/>
            <person name="Makepeace B.L."/>
            <person name="Darby A.C."/>
            <person name="Kadowaki T."/>
        </authorList>
    </citation>
    <scope>NUCLEOTIDE SEQUENCE [LARGE SCALE GENOMIC DNA]</scope>
    <source>
        <strain evidence="1">Wuxi-XJTLU</strain>
    </source>
</reference>
<gene>
    <name evidence="1" type="ORF">BIW11_04704</name>
</gene>
<organism evidence="1 2">
    <name type="scientific">Tropilaelaps mercedesae</name>
    <dbReference type="NCBI Taxonomy" id="418985"/>
    <lineage>
        <taxon>Eukaryota</taxon>
        <taxon>Metazoa</taxon>
        <taxon>Ecdysozoa</taxon>
        <taxon>Arthropoda</taxon>
        <taxon>Chelicerata</taxon>
        <taxon>Arachnida</taxon>
        <taxon>Acari</taxon>
        <taxon>Parasitiformes</taxon>
        <taxon>Mesostigmata</taxon>
        <taxon>Gamasina</taxon>
        <taxon>Dermanyssoidea</taxon>
        <taxon>Laelapidae</taxon>
        <taxon>Tropilaelaps</taxon>
    </lineage>
</organism>
<dbReference type="EMBL" id="MNPL01027532">
    <property type="protein sequence ID" value="OQR67758.1"/>
    <property type="molecule type" value="Genomic_DNA"/>
</dbReference>
<proteinExistence type="predicted"/>
<feature type="non-terminal residue" evidence="1">
    <location>
        <position position="10"/>
    </location>
</feature>
<feature type="non-terminal residue" evidence="1">
    <location>
        <position position="1"/>
    </location>
</feature>
<sequence>RSLSLPTCPC</sequence>
<comment type="caution">
    <text evidence="1">The sequence shown here is derived from an EMBL/GenBank/DDBJ whole genome shotgun (WGS) entry which is preliminary data.</text>
</comment>
<dbReference type="Proteomes" id="UP000192247">
    <property type="component" value="Unassembled WGS sequence"/>
</dbReference>
<dbReference type="InParanoid" id="A0A1V9X2Y3"/>
<evidence type="ECO:0000313" key="2">
    <source>
        <dbReference type="Proteomes" id="UP000192247"/>
    </source>
</evidence>
<name>A0A1V9X2Y3_9ACAR</name>
<evidence type="ECO:0000313" key="1">
    <source>
        <dbReference type="EMBL" id="OQR67758.1"/>
    </source>
</evidence>